<evidence type="ECO:0000313" key="3">
    <source>
        <dbReference type="EMBL" id="KAF9789829.1"/>
    </source>
</evidence>
<evidence type="ECO:0000313" key="4">
    <source>
        <dbReference type="Proteomes" id="UP000736335"/>
    </source>
</evidence>
<keyword evidence="4" id="KW-1185">Reference proteome</keyword>
<reference evidence="3" key="2">
    <citation type="submission" date="2020-11" db="EMBL/GenBank/DDBJ databases">
        <authorList>
            <consortium name="DOE Joint Genome Institute"/>
            <person name="Kuo A."/>
            <person name="Miyauchi S."/>
            <person name="Kiss E."/>
            <person name="Drula E."/>
            <person name="Kohler A."/>
            <person name="Sanchez-Garcia M."/>
            <person name="Andreopoulos B."/>
            <person name="Barry K.W."/>
            <person name="Bonito G."/>
            <person name="Buee M."/>
            <person name="Carver A."/>
            <person name="Chen C."/>
            <person name="Cichocki N."/>
            <person name="Clum A."/>
            <person name="Culley D."/>
            <person name="Crous P.W."/>
            <person name="Fauchery L."/>
            <person name="Girlanda M."/>
            <person name="Hayes R."/>
            <person name="Keri Z."/>
            <person name="Labutti K."/>
            <person name="Lipzen A."/>
            <person name="Lombard V."/>
            <person name="Magnuson J."/>
            <person name="Maillard F."/>
            <person name="Morin E."/>
            <person name="Murat C."/>
            <person name="Nolan M."/>
            <person name="Ohm R."/>
            <person name="Pangilinan J."/>
            <person name="Pereira M."/>
            <person name="Perotto S."/>
            <person name="Peter M."/>
            <person name="Riley R."/>
            <person name="Sitrit Y."/>
            <person name="Stielow B."/>
            <person name="Szollosi G."/>
            <person name="Zifcakova L."/>
            <person name="Stursova M."/>
            <person name="Spatafora J.W."/>
            <person name="Tedersoo L."/>
            <person name="Vaario L.-M."/>
            <person name="Yamada A."/>
            <person name="Yan M."/>
            <person name="Wang P."/>
            <person name="Xu J."/>
            <person name="Bruns T."/>
            <person name="Baldrian P."/>
            <person name="Vilgalys R."/>
            <person name="Henrissat B."/>
            <person name="Grigoriev I.V."/>
            <person name="Hibbett D."/>
            <person name="Nagy L.G."/>
            <person name="Martin F.M."/>
        </authorList>
    </citation>
    <scope>NUCLEOTIDE SEQUENCE</scope>
    <source>
        <strain evidence="3">UH-Tt-Lm1</strain>
    </source>
</reference>
<feature type="transmembrane region" description="Helical" evidence="1">
    <location>
        <begin position="230"/>
        <end position="251"/>
    </location>
</feature>
<evidence type="ECO:0000256" key="1">
    <source>
        <dbReference type="SAM" id="Phobius"/>
    </source>
</evidence>
<feature type="transmembrane region" description="Helical" evidence="1">
    <location>
        <begin position="475"/>
        <end position="498"/>
    </location>
</feature>
<keyword evidence="2" id="KW-0732">Signal</keyword>
<feature type="transmembrane region" description="Helical" evidence="1">
    <location>
        <begin position="580"/>
        <end position="603"/>
    </location>
</feature>
<keyword evidence="1" id="KW-0472">Membrane</keyword>
<proteinExistence type="predicted"/>
<feature type="signal peptide" evidence="2">
    <location>
        <begin position="1"/>
        <end position="28"/>
    </location>
</feature>
<comment type="caution">
    <text evidence="3">The sequence shown here is derived from an EMBL/GenBank/DDBJ whole genome shotgun (WGS) entry which is preliminary data.</text>
</comment>
<dbReference type="AlphaFoldDB" id="A0A9P6HLT6"/>
<feature type="transmembrane region" description="Helical" evidence="1">
    <location>
        <begin position="439"/>
        <end position="463"/>
    </location>
</feature>
<sequence>MVSQLLASFRVDILILFLLVTCPTFAHAVNMDACGDRLREAQAAAWNATNPSVPPPPLKLTYQQCLVECGGGFGNISWSVFSQSLITWFIPWVALSFQIPFGAEDPLDDVFAFFLTVGSPALAAYSLQITQLNARWLSQIFSDINYLHSAGIPTAISALQHIPIRLSHNPALLPSLIALPQNREYWRILLRSAKKIRRWSIPIVVNFVWVVLSALLTIIDTFSTPVPGEIGYGIVTTLAYLLPITIGWLHVGSEPETNHLRDSLEDASCVALVAADKGDEPVSAERLIGPKRAIEIVKGVDVDLASKDELKTNPIYNYARVLVWSQIAETIYRLTRNASVKAEMGLYVDPYPPTVNGMGANVATEGQNWAAHEVICYCGVEYIPSEMSPRVPHTNVLPSSPGSSKSQNMSAVLPLPLYDNHTENQEPPLWAAGVRWRMVLAASLALGLQWGTTGAGLLIFYQMHPVGLGCRTTALMIYGILGTLSFFLMLASSVLAHLSRPRSGLQHRYSRLQEVGAILSRWLGKTLGMIAGLGILLISLVQPLGIFDNCWCSTMTFDRPAQAVAFMTGNFVSQWGVFRYWVGGLTMAFAIASLFGLSIYLGAPRRG</sequence>
<protein>
    <submittedName>
        <fullName evidence="3">Uncharacterized protein</fullName>
    </submittedName>
</protein>
<keyword evidence="1" id="KW-1133">Transmembrane helix</keyword>
<dbReference type="Proteomes" id="UP000736335">
    <property type="component" value="Unassembled WGS sequence"/>
</dbReference>
<name>A0A9P6HLT6_9AGAM</name>
<dbReference type="OrthoDB" id="5392263at2759"/>
<feature type="transmembrane region" description="Helical" evidence="1">
    <location>
        <begin position="519"/>
        <end position="541"/>
    </location>
</feature>
<accession>A0A9P6HLT6</accession>
<organism evidence="3 4">
    <name type="scientific">Thelephora terrestris</name>
    <dbReference type="NCBI Taxonomy" id="56493"/>
    <lineage>
        <taxon>Eukaryota</taxon>
        <taxon>Fungi</taxon>
        <taxon>Dikarya</taxon>
        <taxon>Basidiomycota</taxon>
        <taxon>Agaricomycotina</taxon>
        <taxon>Agaricomycetes</taxon>
        <taxon>Thelephorales</taxon>
        <taxon>Thelephoraceae</taxon>
        <taxon>Thelephora</taxon>
    </lineage>
</organism>
<gene>
    <name evidence="3" type="ORF">BJ322DRAFT_560289</name>
</gene>
<dbReference type="EMBL" id="WIUZ02000003">
    <property type="protein sequence ID" value="KAF9789829.1"/>
    <property type="molecule type" value="Genomic_DNA"/>
</dbReference>
<feature type="chain" id="PRO_5040371376" evidence="2">
    <location>
        <begin position="29"/>
        <end position="607"/>
    </location>
</feature>
<evidence type="ECO:0000256" key="2">
    <source>
        <dbReference type="SAM" id="SignalP"/>
    </source>
</evidence>
<keyword evidence="1" id="KW-0812">Transmembrane</keyword>
<feature type="transmembrane region" description="Helical" evidence="1">
    <location>
        <begin position="199"/>
        <end position="218"/>
    </location>
</feature>
<feature type="transmembrane region" description="Helical" evidence="1">
    <location>
        <begin position="110"/>
        <end position="127"/>
    </location>
</feature>
<reference evidence="3" key="1">
    <citation type="journal article" date="2020" name="Nat. Commun.">
        <title>Large-scale genome sequencing of mycorrhizal fungi provides insights into the early evolution of symbiotic traits.</title>
        <authorList>
            <person name="Miyauchi S."/>
            <person name="Kiss E."/>
            <person name="Kuo A."/>
            <person name="Drula E."/>
            <person name="Kohler A."/>
            <person name="Sanchez-Garcia M."/>
            <person name="Morin E."/>
            <person name="Andreopoulos B."/>
            <person name="Barry K.W."/>
            <person name="Bonito G."/>
            <person name="Buee M."/>
            <person name="Carver A."/>
            <person name="Chen C."/>
            <person name="Cichocki N."/>
            <person name="Clum A."/>
            <person name="Culley D."/>
            <person name="Crous P.W."/>
            <person name="Fauchery L."/>
            <person name="Girlanda M."/>
            <person name="Hayes R.D."/>
            <person name="Keri Z."/>
            <person name="LaButti K."/>
            <person name="Lipzen A."/>
            <person name="Lombard V."/>
            <person name="Magnuson J."/>
            <person name="Maillard F."/>
            <person name="Murat C."/>
            <person name="Nolan M."/>
            <person name="Ohm R.A."/>
            <person name="Pangilinan J."/>
            <person name="Pereira M.F."/>
            <person name="Perotto S."/>
            <person name="Peter M."/>
            <person name="Pfister S."/>
            <person name="Riley R."/>
            <person name="Sitrit Y."/>
            <person name="Stielow J.B."/>
            <person name="Szollosi G."/>
            <person name="Zifcakova L."/>
            <person name="Stursova M."/>
            <person name="Spatafora J.W."/>
            <person name="Tedersoo L."/>
            <person name="Vaario L.M."/>
            <person name="Yamada A."/>
            <person name="Yan M."/>
            <person name="Wang P."/>
            <person name="Xu J."/>
            <person name="Bruns T."/>
            <person name="Baldrian P."/>
            <person name="Vilgalys R."/>
            <person name="Dunand C."/>
            <person name="Henrissat B."/>
            <person name="Grigoriev I.V."/>
            <person name="Hibbett D."/>
            <person name="Nagy L.G."/>
            <person name="Martin F.M."/>
        </authorList>
    </citation>
    <scope>NUCLEOTIDE SEQUENCE</scope>
    <source>
        <strain evidence="3">UH-Tt-Lm1</strain>
    </source>
</reference>